<feature type="transmembrane region" description="Helical" evidence="14">
    <location>
        <begin position="237"/>
        <end position="260"/>
    </location>
</feature>
<feature type="binding site" evidence="13">
    <location>
        <position position="446"/>
    </location>
    <ligand>
        <name>K(+)</name>
        <dbReference type="ChEBI" id="CHEBI:29103"/>
    </ligand>
</feature>
<keyword evidence="8 12" id="KW-0630">Potassium</keyword>
<name>A0A011LVM4_9PAST</name>
<protein>
    <recommendedName>
        <fullName evidence="12">Trk system potassium uptake protein</fullName>
    </recommendedName>
</protein>
<dbReference type="Pfam" id="PF02386">
    <property type="entry name" value="TrkH"/>
    <property type="match status" value="1"/>
</dbReference>
<evidence type="ECO:0000313" key="16">
    <source>
        <dbReference type="Proteomes" id="UP000054123"/>
    </source>
</evidence>
<evidence type="ECO:0000256" key="1">
    <source>
        <dbReference type="ARBA" id="ARBA00004429"/>
    </source>
</evidence>
<feature type="binding site" evidence="13">
    <location>
        <position position="329"/>
    </location>
    <ligand>
        <name>K(+)</name>
        <dbReference type="ChEBI" id="CHEBI:29103"/>
    </ligand>
</feature>
<dbReference type="AlphaFoldDB" id="A0A011LVM4"/>
<feature type="transmembrane region" description="Helical" evidence="14">
    <location>
        <begin position="408"/>
        <end position="428"/>
    </location>
</feature>
<feature type="binding site" evidence="13">
    <location>
        <position position="447"/>
    </location>
    <ligand>
        <name>K(+)</name>
        <dbReference type="ChEBI" id="CHEBI:29103"/>
    </ligand>
</feature>
<keyword evidence="7 14" id="KW-0812">Transmembrane</keyword>
<dbReference type="NCBIfam" id="TIGR00933">
    <property type="entry name" value="2a38"/>
    <property type="match status" value="1"/>
</dbReference>
<dbReference type="STRING" id="1122190.GCA_000621105_02125"/>
<keyword evidence="11 12" id="KW-0472">Membrane</keyword>
<comment type="function">
    <text evidence="12">Low-affinity potassium transport system. Interacts with Trk system potassium uptake protein TrkA.</text>
</comment>
<feature type="transmembrane region" description="Helical" evidence="14">
    <location>
        <begin position="287"/>
        <end position="309"/>
    </location>
</feature>
<evidence type="ECO:0000256" key="7">
    <source>
        <dbReference type="ARBA" id="ARBA00022692"/>
    </source>
</evidence>
<dbReference type="GO" id="GO:0015379">
    <property type="term" value="F:potassium:chloride symporter activity"/>
    <property type="evidence" value="ECO:0007669"/>
    <property type="project" value="InterPro"/>
</dbReference>
<sequence>MQFFSIIRIVGILVMCFSFTMLVPATVALIYGDGGGRAFLEAFALNFVVGTMLWWFCRSNKNELRAREGFLIVVLFWVVLGLLGAVPFIILEKPDLNVVESIFESFSGLTTTGATVITGLDSLPKAILFYRQFLQWLGGMGIIVLAVAIIPLLGIGGMQLYRAEMPGPLKEQKMRPRIAETAKALWMIYLSLTVLCAFAFWLAGMTPFDAISHSFSTISIGGFSTHDDSMGYFNNAAISYITVFFLLLSACNFALHFAVIDRLRDTQSRRRGHIFSRLYWGDYEFRFFFMIQLGLFLVCTLILMVYGYFDDAAITIEKALFQSVSISTTAGFTTHDFSQWSSFLPTLLVLSSFIGGCAGSTGGGLKVIRVLLLYLQSRREIHRYIHPNVIQPIKLGQHVLSERVVDGIWAFFSAYFFVFVVCWLASIACGMETFDALNAVIAALNNLGPALGSVSSNFTQVPDSAKLVLTFAMVCGRLEVFTLLVILSPVFWKD</sequence>
<keyword evidence="10 12" id="KW-0406">Ion transport</keyword>
<keyword evidence="6 12" id="KW-0633">Potassium transport</keyword>
<evidence type="ECO:0000256" key="11">
    <source>
        <dbReference type="ARBA" id="ARBA00023136"/>
    </source>
</evidence>
<feature type="transmembrane region" description="Helical" evidence="14">
    <location>
        <begin position="38"/>
        <end position="57"/>
    </location>
</feature>
<accession>A0A011LVM4</accession>
<feature type="binding site" evidence="13">
    <location>
        <position position="330"/>
    </location>
    <ligand>
        <name>K(+)</name>
        <dbReference type="ChEBI" id="CHEBI:29103"/>
    </ligand>
</feature>
<dbReference type="PIRSF" id="PIRSF006247">
    <property type="entry name" value="TrkH"/>
    <property type="match status" value="1"/>
</dbReference>
<proteinExistence type="inferred from homology"/>
<evidence type="ECO:0000313" key="15">
    <source>
        <dbReference type="EMBL" id="EXI61258.1"/>
    </source>
</evidence>
<dbReference type="PANTHER" id="PTHR32024">
    <property type="entry name" value="TRK SYSTEM POTASSIUM UPTAKE PROTEIN TRKG-RELATED"/>
    <property type="match status" value="1"/>
</dbReference>
<gene>
    <name evidence="15" type="ORF">AK33_00190</name>
</gene>
<dbReference type="PATRIC" id="fig|1450449.3.peg.2301"/>
<evidence type="ECO:0000256" key="9">
    <source>
        <dbReference type="ARBA" id="ARBA00022989"/>
    </source>
</evidence>
<evidence type="ECO:0000256" key="3">
    <source>
        <dbReference type="ARBA" id="ARBA00022448"/>
    </source>
</evidence>
<dbReference type="InterPro" id="IPR004772">
    <property type="entry name" value="TrkH"/>
</dbReference>
<comment type="caution">
    <text evidence="15">The sequence shown here is derived from an EMBL/GenBank/DDBJ whole genome shotgun (WGS) entry which is preliminary data.</text>
</comment>
<feature type="binding site" evidence="13">
    <location>
        <position position="112"/>
    </location>
    <ligand>
        <name>K(+)</name>
        <dbReference type="ChEBI" id="CHEBI:29103"/>
    </ligand>
</feature>
<dbReference type="InterPro" id="IPR003445">
    <property type="entry name" value="Cat_transpt"/>
</dbReference>
<keyword evidence="9 14" id="KW-1133">Transmembrane helix</keyword>
<keyword evidence="3 12" id="KW-0813">Transport</keyword>
<dbReference type="OrthoDB" id="9810952at2"/>
<keyword evidence="4 12" id="KW-1003">Cell membrane</keyword>
<organism evidence="15 16">
    <name type="scientific">Mannheimia granulomatis</name>
    <dbReference type="NCBI Taxonomy" id="85402"/>
    <lineage>
        <taxon>Bacteria</taxon>
        <taxon>Pseudomonadati</taxon>
        <taxon>Pseudomonadota</taxon>
        <taxon>Gammaproteobacteria</taxon>
        <taxon>Pasteurellales</taxon>
        <taxon>Pasteurellaceae</taxon>
        <taxon>Mannheimia</taxon>
    </lineage>
</organism>
<feature type="binding site" evidence="13">
    <location>
        <position position="111"/>
    </location>
    <ligand>
        <name>K(+)</name>
        <dbReference type="ChEBI" id="CHEBI:29103"/>
    </ligand>
</feature>
<evidence type="ECO:0000256" key="13">
    <source>
        <dbReference type="PIRSR" id="PIRSR006247-1"/>
    </source>
</evidence>
<keyword evidence="13" id="KW-0479">Metal-binding</keyword>
<dbReference type="GO" id="GO:0005886">
    <property type="term" value="C:plasma membrane"/>
    <property type="evidence" value="ECO:0007669"/>
    <property type="project" value="UniProtKB-SubCell"/>
</dbReference>
<feature type="binding site" evidence="13">
    <location>
        <position position="220"/>
    </location>
    <ligand>
        <name>K(+)</name>
        <dbReference type="ChEBI" id="CHEBI:29103"/>
    </ligand>
</feature>
<evidence type="ECO:0000256" key="8">
    <source>
        <dbReference type="ARBA" id="ARBA00022958"/>
    </source>
</evidence>
<evidence type="ECO:0000256" key="6">
    <source>
        <dbReference type="ARBA" id="ARBA00022538"/>
    </source>
</evidence>
<dbReference type="PANTHER" id="PTHR32024:SF2">
    <property type="entry name" value="TRK SYSTEM POTASSIUM UPTAKE PROTEIN TRKG-RELATED"/>
    <property type="match status" value="1"/>
</dbReference>
<keyword evidence="5 12" id="KW-0997">Cell inner membrane</keyword>
<dbReference type="EMBL" id="JANJ01000010">
    <property type="protein sequence ID" value="EXI61258.1"/>
    <property type="molecule type" value="Genomic_DNA"/>
</dbReference>
<feature type="transmembrane region" description="Helical" evidence="14">
    <location>
        <begin position="69"/>
        <end position="91"/>
    </location>
</feature>
<dbReference type="GO" id="GO:0046872">
    <property type="term" value="F:metal ion binding"/>
    <property type="evidence" value="ECO:0007669"/>
    <property type="project" value="UniProtKB-KW"/>
</dbReference>
<comment type="subcellular location">
    <subcellularLocation>
        <location evidence="1 12">Cell inner membrane</location>
        <topology evidence="1 12">Multi-pass membrane protein</topology>
    </subcellularLocation>
</comment>
<evidence type="ECO:0000256" key="14">
    <source>
        <dbReference type="SAM" id="Phobius"/>
    </source>
</evidence>
<evidence type="ECO:0000256" key="2">
    <source>
        <dbReference type="ARBA" id="ARBA00009137"/>
    </source>
</evidence>
<feature type="transmembrane region" description="Helical" evidence="14">
    <location>
        <begin position="133"/>
        <end position="161"/>
    </location>
</feature>
<dbReference type="RefSeq" id="WP_042804556.1">
    <property type="nucleotide sequence ID" value="NZ_AVSP01000019.1"/>
</dbReference>
<feature type="binding site" evidence="13">
    <location>
        <position position="221"/>
    </location>
    <ligand>
        <name>K(+)</name>
        <dbReference type="ChEBI" id="CHEBI:29103"/>
    </ligand>
</feature>
<evidence type="ECO:0000256" key="12">
    <source>
        <dbReference type="PIRNR" id="PIRNR006247"/>
    </source>
</evidence>
<evidence type="ECO:0000256" key="4">
    <source>
        <dbReference type="ARBA" id="ARBA00022475"/>
    </source>
</evidence>
<keyword evidence="16" id="KW-1185">Reference proteome</keyword>
<evidence type="ECO:0000256" key="5">
    <source>
        <dbReference type="ARBA" id="ARBA00022519"/>
    </source>
</evidence>
<dbReference type="Proteomes" id="UP000054123">
    <property type="component" value="Unassembled WGS sequence"/>
</dbReference>
<feature type="transmembrane region" description="Helical" evidence="14">
    <location>
        <begin position="12"/>
        <end position="32"/>
    </location>
</feature>
<feature type="transmembrane region" description="Helical" evidence="14">
    <location>
        <begin position="347"/>
        <end position="375"/>
    </location>
</feature>
<reference evidence="15 16" key="1">
    <citation type="journal article" date="2014" name="Genome Announc.">
        <title>Genome Sequence of a Presumptive Mannheimia haemolytica Strain with an A1/A6-Cross-Reactive Serotype from a White-Tailed Deer (Odocoileus virginianus).</title>
        <authorList>
            <person name="Lawrence P.K."/>
            <person name="Bey R.F."/>
            <person name="Wiener B."/>
            <person name="Kittichotirat W."/>
            <person name="Bumgarner R.E."/>
        </authorList>
    </citation>
    <scope>NUCLEOTIDE SEQUENCE [LARGE SCALE GENOMIC DNA]</scope>
    <source>
        <strain evidence="15 16">PKL10</strain>
    </source>
</reference>
<feature type="transmembrane region" description="Helical" evidence="14">
    <location>
        <begin position="467"/>
        <end position="492"/>
    </location>
</feature>
<evidence type="ECO:0000256" key="10">
    <source>
        <dbReference type="ARBA" id="ARBA00023065"/>
    </source>
</evidence>
<feature type="transmembrane region" description="Helical" evidence="14">
    <location>
        <begin position="182"/>
        <end position="203"/>
    </location>
</feature>
<comment type="similarity">
    <text evidence="2 12">Belongs to the TrkH potassium transport family.</text>
</comment>